<dbReference type="InterPro" id="IPR043504">
    <property type="entry name" value="Peptidase_S1_PA_chymotrypsin"/>
</dbReference>
<dbReference type="SUPFAM" id="SSF50494">
    <property type="entry name" value="Trypsin-like serine proteases"/>
    <property type="match status" value="1"/>
</dbReference>
<evidence type="ECO:0000313" key="1">
    <source>
        <dbReference type="EMBL" id="KAK9821437.1"/>
    </source>
</evidence>
<gene>
    <name evidence="1" type="ORF">WJX81_006157</name>
</gene>
<evidence type="ECO:0000313" key="2">
    <source>
        <dbReference type="Proteomes" id="UP001445335"/>
    </source>
</evidence>
<keyword evidence="2" id="KW-1185">Reference proteome</keyword>
<dbReference type="AlphaFoldDB" id="A0AAW1QJ01"/>
<reference evidence="1 2" key="1">
    <citation type="journal article" date="2024" name="Nat. Commun.">
        <title>Phylogenomics reveals the evolutionary origins of lichenization in chlorophyte algae.</title>
        <authorList>
            <person name="Puginier C."/>
            <person name="Libourel C."/>
            <person name="Otte J."/>
            <person name="Skaloud P."/>
            <person name="Haon M."/>
            <person name="Grisel S."/>
            <person name="Petersen M."/>
            <person name="Berrin J.G."/>
            <person name="Delaux P.M."/>
            <person name="Dal Grande F."/>
            <person name="Keller J."/>
        </authorList>
    </citation>
    <scope>NUCLEOTIDE SEQUENCE [LARGE SCALE GENOMIC DNA]</scope>
    <source>
        <strain evidence="1 2">SAG 245.80</strain>
    </source>
</reference>
<organism evidence="1 2">
    <name type="scientific">Elliptochloris bilobata</name>
    <dbReference type="NCBI Taxonomy" id="381761"/>
    <lineage>
        <taxon>Eukaryota</taxon>
        <taxon>Viridiplantae</taxon>
        <taxon>Chlorophyta</taxon>
        <taxon>core chlorophytes</taxon>
        <taxon>Trebouxiophyceae</taxon>
        <taxon>Trebouxiophyceae incertae sedis</taxon>
        <taxon>Elliptochloris clade</taxon>
        <taxon>Elliptochloris</taxon>
    </lineage>
</organism>
<comment type="caution">
    <text evidence="1">The sequence shown here is derived from an EMBL/GenBank/DDBJ whole genome shotgun (WGS) entry which is preliminary data.</text>
</comment>
<dbReference type="PANTHER" id="PTHR36234:SF5">
    <property type="entry name" value="LYSYL ENDOPEPTIDASE"/>
    <property type="match status" value="1"/>
</dbReference>
<dbReference type="Proteomes" id="UP001445335">
    <property type="component" value="Unassembled WGS sequence"/>
</dbReference>
<dbReference type="InterPro" id="IPR009003">
    <property type="entry name" value="Peptidase_S1_PA"/>
</dbReference>
<evidence type="ECO:0008006" key="3">
    <source>
        <dbReference type="Google" id="ProtNLM"/>
    </source>
</evidence>
<dbReference type="Pfam" id="PF13365">
    <property type="entry name" value="Trypsin_2"/>
    <property type="match status" value="1"/>
</dbReference>
<proteinExistence type="predicted"/>
<sequence length="702" mass="75338">MRATYMLWPPRALWTLMQLCNLGIPEGGTLWLYVPGAVRNGACLEDDCVVLTATGAPAAGKYTSPAFSGPEVVLEFFEARQPHGAWGVLALRILRVMQGFGGFEDEDQAKSSQFDVVAFRRQPDRIVRCTAAATCHPEHAREAAAVVGIFAVDLELGVAGLCTGTFVTTAGALGQARYILSANHCFTSRQPDNFQYWTLVFNYNARCGDNTPATPAHAVQGVRLVFYDDESDILLLQQMSEIPREYKPYFMGFNADPAFTPSDGFAIHHPGGNAKRISFVNQSIISVFPDAPFPDEALVPTSTSHYKVLWTAGSTQGGSSGAALVDLTTRRIVGVLTGGFASCLQPRAPDYFGRLSVAWAKGLSAYLALAVTEFELAGVLEKPAVTAALNESDSWQEMVDDMAGVGQAGPDAAVDRLAASNTSAFIADGQEYPYDRPGLQIWPSVNIAFADQPQTLRYTVGLSDAPAPGEVIRLRAAVLNVPGNGVRASDTVAVSPKELLFTADNYTTTGKAAIRADYAGKGALPGGMLRFLVIMRLTSSHDSNWTKVQSVKGIFWPAVTANQSRSFVFRMPALPVAALPYHALAPIRSASGKALWRVQPTRNATFDVLLCLQRGVFLESAISMYRSGTLAWTQSFSENVTRVASADCWLINDGIWLAGEDLVFVLHDDDWFAAALDVDAALGGAYAGATLAPGAFAGSCDR</sequence>
<protein>
    <recommendedName>
        <fullName evidence="3">Peptidase S1 domain-containing protein</fullName>
    </recommendedName>
</protein>
<dbReference type="EMBL" id="JALJOU010000102">
    <property type="protein sequence ID" value="KAK9821437.1"/>
    <property type="molecule type" value="Genomic_DNA"/>
</dbReference>
<dbReference type="Gene3D" id="2.40.10.10">
    <property type="entry name" value="Trypsin-like serine proteases"/>
    <property type="match status" value="2"/>
</dbReference>
<dbReference type="PANTHER" id="PTHR36234">
    <property type="entry name" value="LYSYL ENDOPEPTIDASE"/>
    <property type="match status" value="1"/>
</dbReference>
<accession>A0AAW1QJ01</accession>
<name>A0AAW1QJ01_9CHLO</name>